<keyword evidence="2" id="KW-1185">Reference proteome</keyword>
<evidence type="ECO:0000313" key="1">
    <source>
        <dbReference type="EMBL" id="KAG2248168.1"/>
    </source>
</evidence>
<organism evidence="1 2">
    <name type="scientific">Brassica carinata</name>
    <name type="common">Ethiopian mustard</name>
    <name type="synonym">Abyssinian cabbage</name>
    <dbReference type="NCBI Taxonomy" id="52824"/>
    <lineage>
        <taxon>Eukaryota</taxon>
        <taxon>Viridiplantae</taxon>
        <taxon>Streptophyta</taxon>
        <taxon>Embryophyta</taxon>
        <taxon>Tracheophyta</taxon>
        <taxon>Spermatophyta</taxon>
        <taxon>Magnoliopsida</taxon>
        <taxon>eudicotyledons</taxon>
        <taxon>Gunneridae</taxon>
        <taxon>Pentapetalae</taxon>
        <taxon>rosids</taxon>
        <taxon>malvids</taxon>
        <taxon>Brassicales</taxon>
        <taxon>Brassicaceae</taxon>
        <taxon>Brassiceae</taxon>
        <taxon>Brassica</taxon>
    </lineage>
</organism>
<dbReference type="PANTHER" id="PTHR37381">
    <property type="entry name" value="PENTATRICOPEPTIDE REPEAT (PPR) SUPERFAMILY PROTEIN"/>
    <property type="match status" value="1"/>
</dbReference>
<protein>
    <submittedName>
        <fullName evidence="1">Uncharacterized protein</fullName>
    </submittedName>
</protein>
<proteinExistence type="predicted"/>
<dbReference type="EMBL" id="JAAMPC010000017">
    <property type="protein sequence ID" value="KAG2248168.1"/>
    <property type="molecule type" value="Genomic_DNA"/>
</dbReference>
<dbReference type="PANTHER" id="PTHR37381:SF1">
    <property type="entry name" value="PENTATRICOPEPTIDE REPEAT (PPR) SUPERFAMILY PROTEIN"/>
    <property type="match status" value="1"/>
</dbReference>
<reference evidence="1 2" key="1">
    <citation type="submission" date="2020-02" db="EMBL/GenBank/DDBJ databases">
        <authorList>
            <person name="Ma Q."/>
            <person name="Huang Y."/>
            <person name="Song X."/>
            <person name="Pei D."/>
        </authorList>
    </citation>
    <scope>NUCLEOTIDE SEQUENCE [LARGE SCALE GENOMIC DNA]</scope>
    <source>
        <strain evidence="1">Sxm20200214</strain>
        <tissue evidence="1">Leaf</tissue>
    </source>
</reference>
<sequence length="74" mass="8056">MCGLRDMFKRSLEVPFGKVVRCPSCLIGIAVPQPQNGVQVQTPSDTAETHQFGAETAELPVQEEERVTIAFAVP</sequence>
<accession>A0A8X7PD07</accession>
<gene>
    <name evidence="1" type="ORF">Bca52824_087796</name>
</gene>
<dbReference type="AlphaFoldDB" id="A0A8X7PD07"/>
<comment type="caution">
    <text evidence="1">The sequence shown here is derived from an EMBL/GenBank/DDBJ whole genome shotgun (WGS) entry which is preliminary data.</text>
</comment>
<evidence type="ECO:0000313" key="2">
    <source>
        <dbReference type="Proteomes" id="UP000886595"/>
    </source>
</evidence>
<name>A0A8X7PD07_BRACI</name>
<dbReference type="OrthoDB" id="1125600at2759"/>
<dbReference type="Proteomes" id="UP000886595">
    <property type="component" value="Unassembled WGS sequence"/>
</dbReference>